<keyword evidence="3" id="KW-0812">Transmembrane</keyword>
<comment type="caution">
    <text evidence="4">The sequence shown here is derived from an EMBL/GenBank/DDBJ whole genome shotgun (WGS) entry which is preliminary data.</text>
</comment>
<keyword evidence="1 2" id="KW-0175">Coiled coil</keyword>
<organism evidence="4 5">
    <name type="scientific">Gossypium anomalum</name>
    <dbReference type="NCBI Taxonomy" id="47600"/>
    <lineage>
        <taxon>Eukaryota</taxon>
        <taxon>Viridiplantae</taxon>
        <taxon>Streptophyta</taxon>
        <taxon>Embryophyta</taxon>
        <taxon>Tracheophyta</taxon>
        <taxon>Spermatophyta</taxon>
        <taxon>Magnoliopsida</taxon>
        <taxon>eudicotyledons</taxon>
        <taxon>Gunneridae</taxon>
        <taxon>Pentapetalae</taxon>
        <taxon>rosids</taxon>
        <taxon>malvids</taxon>
        <taxon>Malvales</taxon>
        <taxon>Malvaceae</taxon>
        <taxon>Malvoideae</taxon>
        <taxon>Gossypium</taxon>
    </lineage>
</organism>
<name>A0A8J5Y833_9ROSI</name>
<evidence type="ECO:0008006" key="6">
    <source>
        <dbReference type="Google" id="ProtNLM"/>
    </source>
</evidence>
<dbReference type="GO" id="GO:0055028">
    <property type="term" value="C:cortical microtubule"/>
    <property type="evidence" value="ECO:0007669"/>
    <property type="project" value="TreeGrafter"/>
</dbReference>
<feature type="coiled-coil region" evidence="2">
    <location>
        <begin position="155"/>
        <end position="206"/>
    </location>
</feature>
<feature type="coiled-coil region" evidence="2">
    <location>
        <begin position="100"/>
        <end position="127"/>
    </location>
</feature>
<dbReference type="PANTHER" id="PTHR31342">
    <property type="entry name" value="PROTEIN CHUP1, CHLOROPLASTIC"/>
    <property type="match status" value="1"/>
</dbReference>
<feature type="transmembrane region" description="Helical" evidence="3">
    <location>
        <begin position="15"/>
        <end position="36"/>
    </location>
</feature>
<dbReference type="PANTHER" id="PTHR31342:SF10">
    <property type="entry name" value="CHUP1-LIKE PROTEIN"/>
    <property type="match status" value="1"/>
</dbReference>
<dbReference type="AlphaFoldDB" id="A0A8J5Y833"/>
<reference evidence="4 5" key="1">
    <citation type="journal article" date="2021" name="bioRxiv">
        <title>The Gossypium anomalum genome as a resource for cotton improvement and evolutionary analysis of hybrid incompatibility.</title>
        <authorList>
            <person name="Grover C.E."/>
            <person name="Yuan D."/>
            <person name="Arick M.A."/>
            <person name="Miller E.R."/>
            <person name="Hu G."/>
            <person name="Peterson D.G."/>
            <person name="Wendel J.F."/>
            <person name="Udall J.A."/>
        </authorList>
    </citation>
    <scope>NUCLEOTIDE SEQUENCE [LARGE SCALE GENOMIC DNA]</scope>
    <source>
        <strain evidence="4">JFW-Udall</strain>
        <tissue evidence="4">Leaf</tissue>
    </source>
</reference>
<feature type="coiled-coil region" evidence="2">
    <location>
        <begin position="242"/>
        <end position="269"/>
    </location>
</feature>
<evidence type="ECO:0000256" key="1">
    <source>
        <dbReference type="ARBA" id="ARBA00023054"/>
    </source>
</evidence>
<evidence type="ECO:0000256" key="2">
    <source>
        <dbReference type="SAM" id="Coils"/>
    </source>
</evidence>
<dbReference type="InterPro" id="IPR040265">
    <property type="entry name" value="CHUP1/IPGA1-like"/>
</dbReference>
<evidence type="ECO:0000313" key="5">
    <source>
        <dbReference type="Proteomes" id="UP000701853"/>
    </source>
</evidence>
<keyword evidence="3" id="KW-0472">Membrane</keyword>
<dbReference type="GO" id="GO:0072699">
    <property type="term" value="P:protein localization to cortical microtubule cytoskeleton"/>
    <property type="evidence" value="ECO:0007669"/>
    <property type="project" value="TreeGrafter"/>
</dbReference>
<keyword evidence="5" id="KW-1185">Reference proteome</keyword>
<evidence type="ECO:0000256" key="3">
    <source>
        <dbReference type="SAM" id="Phobius"/>
    </source>
</evidence>
<keyword evidence="3" id="KW-1133">Transmembrane helix</keyword>
<dbReference type="Proteomes" id="UP000701853">
    <property type="component" value="Chromosome 9"/>
</dbReference>
<accession>A0A8J5Y833</accession>
<protein>
    <recommendedName>
        <fullName evidence="6">Protein CHUP1, chloroplastic</fullName>
    </recommendedName>
</protein>
<dbReference type="OrthoDB" id="687739at2759"/>
<gene>
    <name evidence="4" type="ORF">CXB51_022651</name>
</gene>
<evidence type="ECO:0000313" key="4">
    <source>
        <dbReference type="EMBL" id="KAG8483888.1"/>
    </source>
</evidence>
<sequence>MESSSSRAEVIKPMLLKAGIPLALSVAGFIYARIIAKRRINLQVSSMETQVSPLETDPQQFRSSEAILYPTSSTSGDDGENICTSTDFTSMITSSEIQNRIAYEEDILRLRSRVEELQKREWELERKFLRFVDLKEQESVLMELRNMLLMESLCVEFMDREISSMEAEKKRVENIVMEFVRVVEQIEHWKSQNGLLERKVKRLLRKTKGLDKLIGEKDLKIQAKDAEIRRNGEELQGRSNVIKKLDDEMRDLKCLTLQLQDQKDELSKKLELAEVSHSSISKSAEEGITREEYTQLANEYEQVQKERSDELTELTYLRWCNACLRYELKRYQLLQEYIQGSKDQLEQDFEEGGESVGFRIEEQLGSPKMVEPRFGVAKGGEVSSKRQKLLKKFKKLVDGKGKHERKCFGRHSVCDEMQDQEHVVHARNSCSIRSKNNNRSSLGKICRINGRNSNKEVCLLHGNTANTEDTCLLGGHKDANQNNIWNYCFMQVLLGDNGTISLD</sequence>
<proteinExistence type="predicted"/>
<dbReference type="EMBL" id="JAHUZN010000009">
    <property type="protein sequence ID" value="KAG8483888.1"/>
    <property type="molecule type" value="Genomic_DNA"/>
</dbReference>